<dbReference type="Pfam" id="PF19647">
    <property type="entry name" value="Septknot"/>
    <property type="match status" value="1"/>
</dbReference>
<proteinExistence type="predicted"/>
<keyword evidence="4" id="KW-1185">Reference proteome</keyword>
<evidence type="ECO:0000256" key="1">
    <source>
        <dbReference type="SAM" id="SignalP"/>
    </source>
</evidence>
<protein>
    <recommendedName>
        <fullName evidence="2">7(1) septoil knot domain-containing protein</fullName>
    </recommendedName>
</protein>
<gene>
    <name evidence="3" type="ORF">CCMP2556_LOCUS13573</name>
</gene>
<accession>A0ABP0JYB1</accession>
<sequence>MIGFFGYLLVIAAGNSAFQAELHADDECGEGAKTCSLEALQLRANRASCYFHGIFLAGKVKVVSHFPDIKVKLVDSFPDLEVKKVSHFPDRCGEWQIVENFPDFTVQFVSSFPDVKIRYVTSFPGVYQR</sequence>
<name>A0ABP0JYB1_9DINO</name>
<keyword evidence="1" id="KW-0732">Signal</keyword>
<dbReference type="EMBL" id="CAXAMN010006780">
    <property type="protein sequence ID" value="CAK9019190.1"/>
    <property type="molecule type" value="Genomic_DNA"/>
</dbReference>
<feature type="chain" id="PRO_5045430616" description="7(1) septoil knot domain-containing protein" evidence="1">
    <location>
        <begin position="18"/>
        <end position="129"/>
    </location>
</feature>
<evidence type="ECO:0000259" key="2">
    <source>
        <dbReference type="Pfam" id="PF19647"/>
    </source>
</evidence>
<dbReference type="Proteomes" id="UP001642484">
    <property type="component" value="Unassembled WGS sequence"/>
</dbReference>
<evidence type="ECO:0000313" key="3">
    <source>
        <dbReference type="EMBL" id="CAK9019190.1"/>
    </source>
</evidence>
<feature type="domain" description="7(1) septoil knot" evidence="2">
    <location>
        <begin position="56"/>
        <end position="126"/>
    </location>
</feature>
<dbReference type="InterPro" id="IPR046148">
    <property type="entry name" value="Septknot"/>
</dbReference>
<comment type="caution">
    <text evidence="3">The sequence shown here is derived from an EMBL/GenBank/DDBJ whole genome shotgun (WGS) entry which is preliminary data.</text>
</comment>
<evidence type="ECO:0000313" key="4">
    <source>
        <dbReference type="Proteomes" id="UP001642484"/>
    </source>
</evidence>
<organism evidence="3 4">
    <name type="scientific">Durusdinium trenchii</name>
    <dbReference type="NCBI Taxonomy" id="1381693"/>
    <lineage>
        <taxon>Eukaryota</taxon>
        <taxon>Sar</taxon>
        <taxon>Alveolata</taxon>
        <taxon>Dinophyceae</taxon>
        <taxon>Suessiales</taxon>
        <taxon>Symbiodiniaceae</taxon>
        <taxon>Durusdinium</taxon>
    </lineage>
</organism>
<reference evidence="3 4" key="1">
    <citation type="submission" date="2024-02" db="EMBL/GenBank/DDBJ databases">
        <authorList>
            <person name="Chen Y."/>
            <person name="Shah S."/>
            <person name="Dougan E. K."/>
            <person name="Thang M."/>
            <person name="Chan C."/>
        </authorList>
    </citation>
    <scope>NUCLEOTIDE SEQUENCE [LARGE SCALE GENOMIC DNA]</scope>
</reference>
<feature type="signal peptide" evidence="1">
    <location>
        <begin position="1"/>
        <end position="17"/>
    </location>
</feature>